<dbReference type="EMBL" id="PUHY01000012">
    <property type="protein sequence ID" value="PQO32409.1"/>
    <property type="molecule type" value="Genomic_DNA"/>
</dbReference>
<keyword evidence="1" id="KW-0472">Membrane</keyword>
<evidence type="ECO:0000313" key="2">
    <source>
        <dbReference type="EMBL" id="PQO32409.1"/>
    </source>
</evidence>
<dbReference type="AlphaFoldDB" id="A0A2S8FJP3"/>
<protein>
    <submittedName>
        <fullName evidence="2">Uncharacterized protein</fullName>
    </submittedName>
</protein>
<accession>A0A2S8FJP3</accession>
<dbReference type="RefSeq" id="WP_105331421.1">
    <property type="nucleotide sequence ID" value="NZ_PUHY01000012.1"/>
</dbReference>
<feature type="transmembrane region" description="Helical" evidence="1">
    <location>
        <begin position="12"/>
        <end position="34"/>
    </location>
</feature>
<dbReference type="Proteomes" id="UP000238322">
    <property type="component" value="Unassembled WGS sequence"/>
</dbReference>
<name>A0A2S8FJP3_9BACT</name>
<keyword evidence="1" id="KW-0812">Transmembrane</keyword>
<sequence>MPEEITLPRRAALHVVTSVSVFTLIVIAATRLTATIEYYYSWEPLAERSFPWHVLIHFGIYQYVWCLMLAVLIWGVWLLSTPLVSVRHLIVFVSTIGNMATGWGLWTVWTIYYLNDLEWQKFLESVP</sequence>
<gene>
    <name evidence="2" type="ORF">C5Y83_19495</name>
</gene>
<keyword evidence="1" id="KW-1133">Transmembrane helix</keyword>
<feature type="transmembrane region" description="Helical" evidence="1">
    <location>
        <begin position="89"/>
        <end position="114"/>
    </location>
</feature>
<evidence type="ECO:0000313" key="3">
    <source>
        <dbReference type="Proteomes" id="UP000238322"/>
    </source>
</evidence>
<feature type="transmembrane region" description="Helical" evidence="1">
    <location>
        <begin position="54"/>
        <end position="77"/>
    </location>
</feature>
<evidence type="ECO:0000256" key="1">
    <source>
        <dbReference type="SAM" id="Phobius"/>
    </source>
</evidence>
<reference evidence="2 3" key="1">
    <citation type="submission" date="2018-02" db="EMBL/GenBank/DDBJ databases">
        <title>Comparative genomes isolates from brazilian mangrove.</title>
        <authorList>
            <person name="Araujo J.E."/>
            <person name="Taketani R.G."/>
            <person name="Silva M.C.P."/>
            <person name="Loureco M.V."/>
            <person name="Andreote F.D."/>
        </authorList>
    </citation>
    <scope>NUCLEOTIDE SEQUENCE [LARGE SCALE GENOMIC DNA]</scope>
    <source>
        <strain evidence="2 3">Hex-1 MGV</strain>
    </source>
</reference>
<comment type="caution">
    <text evidence="2">The sequence shown here is derived from an EMBL/GenBank/DDBJ whole genome shotgun (WGS) entry which is preliminary data.</text>
</comment>
<organism evidence="2 3">
    <name type="scientific">Blastopirellula marina</name>
    <dbReference type="NCBI Taxonomy" id="124"/>
    <lineage>
        <taxon>Bacteria</taxon>
        <taxon>Pseudomonadati</taxon>
        <taxon>Planctomycetota</taxon>
        <taxon>Planctomycetia</taxon>
        <taxon>Pirellulales</taxon>
        <taxon>Pirellulaceae</taxon>
        <taxon>Blastopirellula</taxon>
    </lineage>
</organism>
<dbReference type="OrthoDB" id="289397at2"/>
<proteinExistence type="predicted"/>